<feature type="compositionally biased region" description="Low complexity" evidence="2">
    <location>
        <begin position="148"/>
        <end position="159"/>
    </location>
</feature>
<dbReference type="RefSeq" id="XP_028966832.1">
    <property type="nucleotide sequence ID" value="XM_029110999.1"/>
</dbReference>
<dbReference type="InterPro" id="IPR025110">
    <property type="entry name" value="AMP-bd_C"/>
</dbReference>
<dbReference type="Pfam" id="PF00501">
    <property type="entry name" value="AMP-binding"/>
    <property type="match status" value="2"/>
</dbReference>
<proteinExistence type="inferred from homology"/>
<dbReference type="InterPro" id="IPR010506">
    <property type="entry name" value="DMAP1-bd"/>
</dbReference>
<sequence>MSVSEDLSHLHLPPDVLERLAELDLELAEGDITQKGYEKKRRRLLQPFLDTTESSALLGKSTPKPSSKIPVATRRSRVTRNESRYHSEVRHEAVQHALAQAKAQDRANRAPMPSKRKNSMAASQHANVYRNLQHADSSSDEDSATGRPLLSSSPSTATSHESLHTPLSGISGDQPPPLPPTPRQRLPPPDVTQTSSSAAQGRQSLQASSGSSRDRDCDSNRGDQVDGPVDGARWKVSAKIQQLLQTLKRPKKKTLPEFYQDDESFYCSTNQAQVAAPPLEGPEMEPVVGEKLELPAGLPMSIEAALQRYGTSTMKAPAATVLDNAGKVGTTLLYGKLWSRARKIAFALLNRFGKGSKGAEGCVIKVGDRVALVYPNNDPLGFMCAFYGCLTAGVVPVAIEVPLSRRDSSTQQLGFLLGSCSISHALTSEACYKSLPKSSTGEVHNFKGWPRLEWFVTEHLTKPPKDWQPPPRHADSTTAYIEYYVDKEGSMKGVAVTRQSLVSHSRALTAACGYTEGDVMVCVVDYKREMGLWHCVLTSVLNGMHVVFIPYSLLKMNPAAWMLSIPRFKATIAVCKSRDLHWGVQATRDNKEVNLSTLRLLLVTDGANPWSLSSCDEFIATFHSRGLRPETVCPCACSPEGLTVSVRRPGRVGAGSSGRGVLSMSALSCGVIRVDLENSLTSLTIQDCGHILPECTAVVVKLDGPLQVCRTDEIGEICISSTTAASSYWGLQGLSQSIFKVQPVNGSGKAVASGNFVRTGLLGFIGPGGLVFICGSREGLIQAGGRQHNTDDLIATILAVEPVKFIYRGRIVVFGVKVLRDERVVVVAEQRPECSEEESFQWMSRVLQAVDSIHQVGIFCLALVPPSNLPKTPLGGIHLPETKRRFLEGSLHPANILMCPHACVTNLPKPREPQIVGPASVLVGSIVQGVRLASASGRELGPLSDSAEEEVCKYQYIGEILKWRALSTPEHVLFTLVNSSSKPGAPPQLTTLSCLQLYKKAEKIASMLMDKAKVGRVNTGDNVALLYSAGLELICAFYGCLYAGLIPVPIRPPHSQNLATTLPTVRMIVDVSQSALLLTTSQMIKLLKSKDATALVDVRSWPTMMDTDDPPKLKKGLQLYRAPSPDLIAYVDFSVSTTGMLTGIKMSHAATTWLCRSMKLACELYPSRHVCLCLEPYSGLGLALWCLSSVYAGHHTMLVPPSEVEVAPHLWLAALSQHQVRDTFCSYGVMELCTRGLGTSIQELKQRGLNLSRVRTCVVVAEERPRTVLTQTFTKLFSAIGLSTRAVSTSFGCRVNVALCLQGASSPDPSSVYVDMRALRNDRVTIVQRGSPHSLCLLESGKLLPGVKVVIANPETLGQCGDSHLGEIWVQSNHNANGYFKVGDGADHDAIFKAKLSAGEVQTPFARTGYLGFLRRVRDTNGSDDGEDSGEENVVTESRGDGHDAVFVVGALEETIMLRGMRYHPCDIEATIQRCHKKIAECAVFTWTNLLVTVVELDGPENEALDLIPLVTIGVLEQHQLIVGVVVIVDPGVVPINSRGEKQRMHLRDSFLSDQLDPIYVAYNM</sequence>
<feature type="compositionally biased region" description="Basic and acidic residues" evidence="2">
    <location>
        <begin position="79"/>
        <end position="94"/>
    </location>
</feature>
<dbReference type="GeneID" id="100901204"/>
<dbReference type="Proteomes" id="UP000694867">
    <property type="component" value="Unplaced"/>
</dbReference>
<keyword evidence="4" id="KW-1185">Reference proteome</keyword>
<dbReference type="CTD" id="252479"/>
<dbReference type="InterPro" id="IPR037337">
    <property type="entry name" value="Dip2-like_dom"/>
</dbReference>
<name>A0AAJ7SDT6_9ACAR</name>
<dbReference type="InterPro" id="IPR045851">
    <property type="entry name" value="AMP-bd_C_sf"/>
</dbReference>
<evidence type="ECO:0000313" key="4">
    <source>
        <dbReference type="Proteomes" id="UP000694867"/>
    </source>
</evidence>
<evidence type="ECO:0000256" key="2">
    <source>
        <dbReference type="SAM" id="MobiDB-lite"/>
    </source>
</evidence>
<dbReference type="PROSITE" id="PS51912">
    <property type="entry name" value="DMAP1_BIND"/>
    <property type="match status" value="1"/>
</dbReference>
<dbReference type="Pfam" id="PF06464">
    <property type="entry name" value="DMAP_binding"/>
    <property type="match status" value="1"/>
</dbReference>
<dbReference type="PANTHER" id="PTHR22754">
    <property type="entry name" value="DISCO-INTERACTING PROTEIN 2 DIP2 -RELATED"/>
    <property type="match status" value="1"/>
</dbReference>
<feature type="region of interest" description="Disordered" evidence="2">
    <location>
        <begin position="55"/>
        <end position="233"/>
    </location>
</feature>
<feature type="compositionally biased region" description="Pro residues" evidence="2">
    <location>
        <begin position="174"/>
        <end position="190"/>
    </location>
</feature>
<accession>A0AAJ7SDT6</accession>
<dbReference type="Pfam" id="PF23024">
    <property type="entry name" value="AMP-dom_DIP2-like"/>
    <property type="match status" value="1"/>
</dbReference>
<dbReference type="KEGG" id="goe:100901204"/>
<dbReference type="CDD" id="cd05905">
    <property type="entry name" value="Dip2"/>
    <property type="match status" value="2"/>
</dbReference>
<protein>
    <submittedName>
        <fullName evidence="5">Disco-interacting protein 2 homolog C</fullName>
    </submittedName>
</protein>
<dbReference type="SUPFAM" id="SSF56801">
    <property type="entry name" value="Acetyl-CoA synthetase-like"/>
    <property type="match status" value="2"/>
</dbReference>
<reference evidence="5" key="1">
    <citation type="submission" date="2025-08" db="UniProtKB">
        <authorList>
            <consortium name="RefSeq"/>
        </authorList>
    </citation>
    <scope>IDENTIFICATION</scope>
</reference>
<dbReference type="InterPro" id="IPR042099">
    <property type="entry name" value="ANL_N_sf"/>
</dbReference>
<organism evidence="4 5">
    <name type="scientific">Galendromus occidentalis</name>
    <name type="common">western predatory mite</name>
    <dbReference type="NCBI Taxonomy" id="34638"/>
    <lineage>
        <taxon>Eukaryota</taxon>
        <taxon>Metazoa</taxon>
        <taxon>Ecdysozoa</taxon>
        <taxon>Arthropoda</taxon>
        <taxon>Chelicerata</taxon>
        <taxon>Arachnida</taxon>
        <taxon>Acari</taxon>
        <taxon>Parasitiformes</taxon>
        <taxon>Mesostigmata</taxon>
        <taxon>Gamasina</taxon>
        <taxon>Phytoseioidea</taxon>
        <taxon>Phytoseiidae</taxon>
        <taxon>Typhlodrominae</taxon>
        <taxon>Galendromus</taxon>
    </lineage>
</organism>
<feature type="compositionally biased region" description="Polar residues" evidence="2">
    <location>
        <begin position="191"/>
        <end position="207"/>
    </location>
</feature>
<evidence type="ECO:0000313" key="5">
    <source>
        <dbReference type="RefSeq" id="XP_028966832.1"/>
    </source>
</evidence>
<dbReference type="PANTHER" id="PTHR22754:SF32">
    <property type="entry name" value="DISCO-INTERACTING PROTEIN 2"/>
    <property type="match status" value="1"/>
</dbReference>
<feature type="domain" description="DMAP1-binding" evidence="3">
    <location>
        <begin position="8"/>
        <end position="120"/>
    </location>
</feature>
<dbReference type="Gene3D" id="3.40.50.12780">
    <property type="entry name" value="N-terminal domain of ligase-like"/>
    <property type="match status" value="2"/>
</dbReference>
<evidence type="ECO:0000259" key="3">
    <source>
        <dbReference type="PROSITE" id="PS51912"/>
    </source>
</evidence>
<gene>
    <name evidence="5" type="primary">LOC100901204</name>
</gene>
<comment type="similarity">
    <text evidence="1">Belongs to the DIP2 family.</text>
</comment>
<feature type="compositionally biased region" description="Basic and acidic residues" evidence="2">
    <location>
        <begin position="212"/>
        <end position="224"/>
    </location>
</feature>
<dbReference type="InterPro" id="IPR000873">
    <property type="entry name" value="AMP-dep_synth/lig_dom"/>
</dbReference>
<dbReference type="SMART" id="SM01137">
    <property type="entry name" value="DMAP_binding"/>
    <property type="match status" value="1"/>
</dbReference>
<evidence type="ECO:0000256" key="1">
    <source>
        <dbReference type="ARBA" id="ARBA00007735"/>
    </source>
</evidence>
<dbReference type="Gene3D" id="3.30.300.30">
    <property type="match status" value="2"/>
</dbReference>
<dbReference type="FunFam" id="3.30.300.30:FF:000001">
    <property type="entry name" value="DIP2 disco-interacting protein 2 homolog C"/>
    <property type="match status" value="1"/>
</dbReference>